<dbReference type="Pfam" id="PF14580">
    <property type="entry name" value="LRR_9"/>
    <property type="match status" value="1"/>
</dbReference>
<dbReference type="InterPro" id="IPR050836">
    <property type="entry name" value="SDS22/Internalin_LRR"/>
</dbReference>
<evidence type="ECO:0000256" key="2">
    <source>
        <dbReference type="ARBA" id="ARBA00022737"/>
    </source>
</evidence>
<keyword evidence="1" id="KW-0433">Leucine-rich repeat</keyword>
<evidence type="ECO:0000256" key="1">
    <source>
        <dbReference type="ARBA" id="ARBA00022614"/>
    </source>
</evidence>
<dbReference type="Pfam" id="PF12799">
    <property type="entry name" value="LRR_4"/>
    <property type="match status" value="2"/>
</dbReference>
<dbReference type="InterPro" id="IPR001611">
    <property type="entry name" value="Leu-rich_rpt"/>
</dbReference>
<dbReference type="AlphaFoldDB" id="A0A421G323"/>
<feature type="compositionally biased region" description="Basic and acidic residues" evidence="3">
    <location>
        <begin position="28"/>
        <end position="50"/>
    </location>
</feature>
<dbReference type="PANTHER" id="PTHR46652">
    <property type="entry name" value="LEUCINE-RICH REPEAT AND IQ DOMAIN-CONTAINING PROTEIN 1-RELATED"/>
    <property type="match status" value="1"/>
</dbReference>
<dbReference type="InterPro" id="IPR032675">
    <property type="entry name" value="LRR_dom_sf"/>
</dbReference>
<dbReference type="SMART" id="SM00369">
    <property type="entry name" value="LRR_TYP"/>
    <property type="match status" value="7"/>
</dbReference>
<dbReference type="PROSITE" id="PS51450">
    <property type="entry name" value="LRR"/>
    <property type="match status" value="7"/>
</dbReference>
<evidence type="ECO:0008006" key="6">
    <source>
        <dbReference type="Google" id="ProtNLM"/>
    </source>
</evidence>
<dbReference type="InterPro" id="IPR025875">
    <property type="entry name" value="Leu-rich_rpt_4"/>
</dbReference>
<protein>
    <recommendedName>
        <fullName evidence="6">Protein phosphatase 1 regulatory subunit 7</fullName>
    </recommendedName>
</protein>
<dbReference type="Proteomes" id="UP000284657">
    <property type="component" value="Unassembled WGS sequence"/>
</dbReference>
<dbReference type="InterPro" id="IPR003591">
    <property type="entry name" value="Leu-rich_rpt_typical-subtyp"/>
</dbReference>
<dbReference type="PANTHER" id="PTHR46652:SF3">
    <property type="entry name" value="LEUCINE-RICH REPEAT-CONTAINING PROTEIN 9"/>
    <property type="match status" value="1"/>
</dbReference>
<dbReference type="SUPFAM" id="SSF52058">
    <property type="entry name" value="L domain-like"/>
    <property type="match status" value="1"/>
</dbReference>
<evidence type="ECO:0000313" key="4">
    <source>
        <dbReference type="EMBL" id="RLN60397.1"/>
    </source>
</evidence>
<organism evidence="4 5">
    <name type="scientific">Phytophthora kernoviae</name>
    <dbReference type="NCBI Taxonomy" id="325452"/>
    <lineage>
        <taxon>Eukaryota</taxon>
        <taxon>Sar</taxon>
        <taxon>Stramenopiles</taxon>
        <taxon>Oomycota</taxon>
        <taxon>Peronosporomycetes</taxon>
        <taxon>Peronosporales</taxon>
        <taxon>Peronosporaceae</taxon>
        <taxon>Phytophthora</taxon>
    </lineage>
</organism>
<accession>A0A421G323</accession>
<name>A0A421G323_9STRA</name>
<comment type="caution">
    <text evidence="4">The sequence shown here is derived from an EMBL/GenBank/DDBJ whole genome shotgun (WGS) entry which is preliminary data.</text>
</comment>
<dbReference type="EMBL" id="MBAD02000975">
    <property type="protein sequence ID" value="RLN60397.1"/>
    <property type="molecule type" value="Genomic_DNA"/>
</dbReference>
<proteinExistence type="predicted"/>
<dbReference type="SMART" id="SM00365">
    <property type="entry name" value="LRR_SD22"/>
    <property type="match status" value="9"/>
</dbReference>
<gene>
    <name evidence="4" type="ORF">BBJ29_008237</name>
</gene>
<reference evidence="4 5" key="1">
    <citation type="submission" date="2018-07" db="EMBL/GenBank/DDBJ databases">
        <title>Genome sequencing of oomycete isolates from Chile give support for New Zealand origin for Phytophthora kernoviae and make available the first Nothophytophthora sp. genome.</title>
        <authorList>
            <person name="Studholme D.J."/>
            <person name="Sanfuentes E."/>
            <person name="Panda P."/>
            <person name="Hill R."/>
            <person name="Sambles C."/>
            <person name="Grant M."/>
            <person name="Williams N.M."/>
            <person name="Mcdougal R.L."/>
        </authorList>
    </citation>
    <scope>NUCLEOTIDE SEQUENCE [LARGE SCALE GENOMIC DNA]</scope>
    <source>
        <strain evidence="4">Chile7</strain>
    </source>
</reference>
<feature type="region of interest" description="Disordered" evidence="3">
    <location>
        <begin position="28"/>
        <end position="60"/>
    </location>
</feature>
<evidence type="ECO:0000256" key="3">
    <source>
        <dbReference type="SAM" id="MobiDB-lite"/>
    </source>
</evidence>
<sequence>MTHDDTKPVKQVNTDALLEAVTARDQQREAFKAENKLEGKNRVGTDRNDGEQDEEEPQEVTTLSSCVELNIDDEEVYYVGTAGVKVTDLDGLENLPRLQRLHVRSNLLQSMASVASLINLEHLELYDNQIQALEGVEKLVNLKVLDLSFNEIRVIPDLSHLTKLEELYVANNKLKKITGLEKLSTLKKLDLGANRLRVIEGIDGLTQLEQLWLGKNKITAIQGLDHLTKLKIISVQSNRVVKIEGFANNLDLEELYLSHNGIEKIENMEQLANLTTVDLGANRITTIPTGLAALTLLEDLWINDNQVSHYADVENLIPLAGLRTLYLERNPLAQDFEYRKKLEALLPELDQIDATPTTKARRGRG</sequence>
<keyword evidence="2" id="KW-0677">Repeat</keyword>
<evidence type="ECO:0000313" key="5">
    <source>
        <dbReference type="Proteomes" id="UP000284657"/>
    </source>
</evidence>
<dbReference type="Gene3D" id="3.80.10.10">
    <property type="entry name" value="Ribonuclease Inhibitor"/>
    <property type="match status" value="2"/>
</dbReference>
<dbReference type="FunFam" id="3.80.10.10:FF:000312">
    <property type="entry name" value="Protein phosphatases pp1 regulatory subunit, putative"/>
    <property type="match status" value="1"/>
</dbReference>